<dbReference type="EMBL" id="VENJ01000036">
    <property type="protein sequence ID" value="MTJ06096.1"/>
    <property type="molecule type" value="Genomic_DNA"/>
</dbReference>
<evidence type="ECO:0000313" key="2">
    <source>
        <dbReference type="Proteomes" id="UP000483078"/>
    </source>
</evidence>
<dbReference type="Gene3D" id="3.30.2310.20">
    <property type="entry name" value="RelE-like"/>
    <property type="match status" value="1"/>
</dbReference>
<dbReference type="AlphaFoldDB" id="A0A7C9LTQ7"/>
<accession>A0A7C9LTQ7</accession>
<gene>
    <name evidence="1" type="ORF">FH759_15625</name>
</gene>
<evidence type="ECO:0000313" key="1">
    <source>
        <dbReference type="EMBL" id="MTJ06096.1"/>
    </source>
</evidence>
<dbReference type="InterPro" id="IPR035093">
    <property type="entry name" value="RelE/ParE_toxin_dom_sf"/>
</dbReference>
<protein>
    <recommendedName>
        <fullName evidence="3">Type II toxin-antitoxin system RelE/ParE family toxin</fullName>
    </recommendedName>
</protein>
<dbReference type="Proteomes" id="UP000483078">
    <property type="component" value="Unassembled WGS sequence"/>
</dbReference>
<proteinExistence type="predicted"/>
<name>A0A7C9LTQ7_9RHOB</name>
<dbReference type="RefSeq" id="WP_273251429.1">
    <property type="nucleotide sequence ID" value="NZ_VENJ01000036.1"/>
</dbReference>
<evidence type="ECO:0008006" key="3">
    <source>
        <dbReference type="Google" id="ProtNLM"/>
    </source>
</evidence>
<reference evidence="1 2" key="1">
    <citation type="submission" date="2019-06" db="EMBL/GenBank/DDBJ databases">
        <title>Enrichment of Autotrophic Halophilic Microorganisms from Red Sea Brine Pool Using Microbial Electrosynthesis System.</title>
        <authorList>
            <person name="Alqahtani M.F."/>
            <person name="Bajracharya S."/>
            <person name="Katuri K.P."/>
            <person name="Ali M."/>
            <person name="Saikaly P.E."/>
        </authorList>
    </citation>
    <scope>NUCLEOTIDE SEQUENCE [LARGE SCALE GENOMIC DNA]</scope>
    <source>
        <strain evidence="1">MES6</strain>
    </source>
</reference>
<comment type="caution">
    <text evidence="1">The sequence shown here is derived from an EMBL/GenBank/DDBJ whole genome shotgun (WGS) entry which is preliminary data.</text>
</comment>
<organism evidence="1 2">
    <name type="scientific">Sediminimonas qiaohouensis</name>
    <dbReference type="NCBI Taxonomy" id="552061"/>
    <lineage>
        <taxon>Bacteria</taxon>
        <taxon>Pseudomonadati</taxon>
        <taxon>Pseudomonadota</taxon>
        <taxon>Alphaproteobacteria</taxon>
        <taxon>Rhodobacterales</taxon>
        <taxon>Roseobacteraceae</taxon>
        <taxon>Sediminimonas</taxon>
    </lineage>
</organism>
<sequence length="94" mass="10529">MTTAKVIFGPEVDAAMVRLIDFVSVDEIPDVVHFLEQVQTRLVKALATFPQSGAPFQGDVRMFAVSGYTFLYEYHAPTNEVHILSMIAPGQDWR</sequence>